<evidence type="ECO:0000313" key="3">
    <source>
        <dbReference type="Proteomes" id="UP001218188"/>
    </source>
</evidence>
<proteinExistence type="predicted"/>
<gene>
    <name evidence="2" type="ORF">C8F04DRAFT_1179640</name>
</gene>
<reference evidence="2" key="1">
    <citation type="submission" date="2023-03" db="EMBL/GenBank/DDBJ databases">
        <title>Massive genome expansion in bonnet fungi (Mycena s.s.) driven by repeated elements and novel gene families across ecological guilds.</title>
        <authorList>
            <consortium name="Lawrence Berkeley National Laboratory"/>
            <person name="Harder C.B."/>
            <person name="Miyauchi S."/>
            <person name="Viragh M."/>
            <person name="Kuo A."/>
            <person name="Thoen E."/>
            <person name="Andreopoulos B."/>
            <person name="Lu D."/>
            <person name="Skrede I."/>
            <person name="Drula E."/>
            <person name="Henrissat B."/>
            <person name="Morin E."/>
            <person name="Kohler A."/>
            <person name="Barry K."/>
            <person name="LaButti K."/>
            <person name="Morin E."/>
            <person name="Salamov A."/>
            <person name="Lipzen A."/>
            <person name="Mereny Z."/>
            <person name="Hegedus B."/>
            <person name="Baldrian P."/>
            <person name="Stursova M."/>
            <person name="Weitz H."/>
            <person name="Taylor A."/>
            <person name="Grigoriev I.V."/>
            <person name="Nagy L.G."/>
            <person name="Martin F."/>
            <person name="Kauserud H."/>
        </authorList>
    </citation>
    <scope>NUCLEOTIDE SEQUENCE</scope>
    <source>
        <strain evidence="2">CBHHK200</strain>
    </source>
</reference>
<evidence type="ECO:0000313" key="2">
    <source>
        <dbReference type="EMBL" id="KAJ7038626.1"/>
    </source>
</evidence>
<evidence type="ECO:0000256" key="1">
    <source>
        <dbReference type="SAM" id="MobiDB-lite"/>
    </source>
</evidence>
<accession>A0AAD6T2N4</accession>
<keyword evidence="3" id="KW-1185">Reference proteome</keyword>
<comment type="caution">
    <text evidence="2">The sequence shown here is derived from an EMBL/GenBank/DDBJ whole genome shotgun (WGS) entry which is preliminary data.</text>
</comment>
<dbReference type="Proteomes" id="UP001218188">
    <property type="component" value="Unassembled WGS sequence"/>
</dbReference>
<dbReference type="EMBL" id="JARJCM010000031">
    <property type="protein sequence ID" value="KAJ7038626.1"/>
    <property type="molecule type" value="Genomic_DNA"/>
</dbReference>
<feature type="compositionally biased region" description="Gly residues" evidence="1">
    <location>
        <begin position="565"/>
        <end position="576"/>
    </location>
</feature>
<name>A0AAD6T2N4_9AGAR</name>
<protein>
    <submittedName>
        <fullName evidence="2">Uncharacterized protein</fullName>
    </submittedName>
</protein>
<sequence length="1129" mass="123690">MHLFWTFLGMVPVRRRPPLTTSGSNVSCHVRSAPNPEIEGLRSELLTALSDAGGNFRLSLEQGEAYARAGTKVANNVIYPLEQFIAGKLETKHLPDIARSLDKPITQLLENAKEMHGRFGGIQTELEKVQMKTQIHGQSVDRAIAEAQDAIDESRSARALSNVFAGVLGVVGFAFPPAALLAGGLALNADAHHENVVAGLTAIQPWHVFADNLRTMRDVVGRAQGVTGEQIRFWSRMRDQVEQLKDSSANWLEDLSSEWMATKLLAEWKGVAQQYSQCAHTTSDAHRFLDAHLTAKVPVADPQELLGPIHGNLEGSISDSNPGEIPMTWMYAALGILFLCLNFKGSLSDSNPGGSSTHRLHGGSCDAANEADNQHPGTFVIYFPNDDWSSSLRPFAESFTTNDLTCLQASHGLGALLSVHDPTEAATWIEDHWDSELLTSIRHGGWGGPLSCMLSPEEPALAIFGSYENPTVVNMAQSLTKASGFPVVIRSACDNPALTLMYAYLFASLFMLTYSLAVPTLTSGENNDDRQPTGDGRPLGSGTGERGSGADRYDQAPNRDDAPQGSGGGGGSGGGDDAVNETSPNHGPSDTHSSDDGDGGGGGGSPSTVDGQWESPLHRTCVKLALKPDADRAYAVAISYTFKFTINRDTDIPIDLTDLTRPLSQPEVIAALDFQIETRPRETQVDRSYASIGFVVHREESIAERKLSFYPRVTRMFDANIVPARSGSEIGSNLNRTELNARFRFSVRRLPEPNTTFRFGVQALSVVFEPEPNPEPHSLILSGFQSIFRAQRASLTIKLAALTVVHSRNFSGPWLRPSSASLRFNIQIPNLSTVQNPELDAQHPDYPLEVRVGMGINIRPPGSKTPLPKISFVNRNQVLIWVSDPTSKARIRGIMVLMSSHLDDIRTDEELSIYEKAVVESASLTAPQGTYPNYYRTKAQGDKAGTISLSIAQVQTQSVARFNRLLPLFSTKLGQRSPVCSLADIETHEYLARGWDANNNEWRQVLWPALDKNFRAADFEGKSRVWKIHTPKDGAQTPTNVPAPNGSANAMLTAQTFSPSFRPLLPCNTFQHVKREELQKKRRMVPDEQHIEHHDVLHAQAALDIMVDGGFRIPQSQLNFSQWMKARRE</sequence>
<organism evidence="2 3">
    <name type="scientific">Mycena alexandri</name>
    <dbReference type="NCBI Taxonomy" id="1745969"/>
    <lineage>
        <taxon>Eukaryota</taxon>
        <taxon>Fungi</taxon>
        <taxon>Dikarya</taxon>
        <taxon>Basidiomycota</taxon>
        <taxon>Agaricomycotina</taxon>
        <taxon>Agaricomycetes</taxon>
        <taxon>Agaricomycetidae</taxon>
        <taxon>Agaricales</taxon>
        <taxon>Marasmiineae</taxon>
        <taxon>Mycenaceae</taxon>
        <taxon>Mycena</taxon>
    </lineage>
</organism>
<dbReference type="AlphaFoldDB" id="A0AAD6T2N4"/>
<feature type="compositionally biased region" description="Gly residues" evidence="1">
    <location>
        <begin position="537"/>
        <end position="547"/>
    </location>
</feature>
<feature type="compositionally biased region" description="Basic and acidic residues" evidence="1">
    <location>
        <begin position="548"/>
        <end position="562"/>
    </location>
</feature>
<feature type="region of interest" description="Disordered" evidence="1">
    <location>
        <begin position="523"/>
        <end position="614"/>
    </location>
</feature>